<dbReference type="Proteomes" id="UP000261284">
    <property type="component" value="Unassembled WGS sequence"/>
</dbReference>
<comment type="caution">
    <text evidence="1">The sequence shown here is derived from an EMBL/GenBank/DDBJ whole genome shotgun (WGS) entry which is preliminary data.</text>
</comment>
<sequence length="119" mass="13376">MGGAYGNGFIAGLQRYISTLPVEIQKQIKITLAADFAPYQAGYFHANSDVKTQQFKHNNGWNVLGMGWLANENEEGADQVPTNKNDRSDHSIFSFFNDISSLAEGVYTWDNVNQKWVKQ</sequence>
<evidence type="ECO:0000313" key="2">
    <source>
        <dbReference type="Proteomes" id="UP000261284"/>
    </source>
</evidence>
<dbReference type="EMBL" id="QTJU01000004">
    <property type="protein sequence ID" value="RFM27656.1"/>
    <property type="molecule type" value="Genomic_DNA"/>
</dbReference>
<protein>
    <submittedName>
        <fullName evidence="1">Uncharacterized protein</fullName>
    </submittedName>
</protein>
<accession>A0A3E1NI82</accession>
<dbReference type="AlphaFoldDB" id="A0A3E1NI82"/>
<organism evidence="1 2">
    <name type="scientific">Deminuibacter soli</name>
    <dbReference type="NCBI Taxonomy" id="2291815"/>
    <lineage>
        <taxon>Bacteria</taxon>
        <taxon>Pseudomonadati</taxon>
        <taxon>Bacteroidota</taxon>
        <taxon>Chitinophagia</taxon>
        <taxon>Chitinophagales</taxon>
        <taxon>Chitinophagaceae</taxon>
        <taxon>Deminuibacter</taxon>
    </lineage>
</organism>
<name>A0A3E1NI82_9BACT</name>
<proteinExistence type="predicted"/>
<keyword evidence="2" id="KW-1185">Reference proteome</keyword>
<evidence type="ECO:0000313" key="1">
    <source>
        <dbReference type="EMBL" id="RFM27656.1"/>
    </source>
</evidence>
<dbReference type="RefSeq" id="WP_116847735.1">
    <property type="nucleotide sequence ID" value="NZ_QTJU01000004.1"/>
</dbReference>
<gene>
    <name evidence="1" type="ORF">DXN05_13165</name>
</gene>
<reference evidence="1 2" key="1">
    <citation type="submission" date="2018-08" db="EMBL/GenBank/DDBJ databases">
        <title>Chitinophagaceae sp. K23C18032701, a novel bacterium isolated from forest soil.</title>
        <authorList>
            <person name="Wang C."/>
        </authorList>
    </citation>
    <scope>NUCLEOTIDE SEQUENCE [LARGE SCALE GENOMIC DNA]</scope>
    <source>
        <strain evidence="1 2">K23C18032701</strain>
    </source>
</reference>
<dbReference type="OrthoDB" id="1274715at2"/>